<feature type="domain" description="Fe2OG dioxygenase" evidence="6">
    <location>
        <begin position="245"/>
        <end position="353"/>
    </location>
</feature>
<comment type="similarity">
    <text evidence="1 5">Belongs to the iron/ascorbate-dependent oxidoreductase family.</text>
</comment>
<accession>A0A2S3HLH1</accession>
<proteinExistence type="inferred from homology"/>
<name>A0A2S3HLH1_9POAL</name>
<sequence>MPMLHPSHSHHLPQARSVGVGGATTMSVAEATVAAVGSGGCYDRRRELQAFDDTRAGVKGLLDAGATSIPAIFHHPPDSLPQQEADAPSITADDAHTAVPVIDLMAAPREEVVALVRAAAETAGFFQVVNHGVPGEAMAAVLAAVRGFNEEPAEAKRPYYTRDTAARKVRFYSNLDLFQSQAACWRDTIFCDMAPEPPAPEEMPEPLSSVMFEYTDAVRKLAVWVFELLSESLGLAGDHLSRMGCGESLKVAGNYYPPCPEPHRTLGNTRHTDPTFLTVLLQDGVGGLQVLLDRGGGGGGWVDVPPVPGALIINVGDLLQLVSNGRFRSVEHRVLANKGTGAARVSVAAFVDVGRSMRRYGPIQELVTPPGGGNPPIYRSVTVEEFVAHFYRKGSERRPRLDYFKLEQ</sequence>
<dbReference type="Proteomes" id="UP000243499">
    <property type="component" value="Chromosome 4"/>
</dbReference>
<evidence type="ECO:0000256" key="3">
    <source>
        <dbReference type="ARBA" id="ARBA00023002"/>
    </source>
</evidence>
<evidence type="ECO:0000256" key="5">
    <source>
        <dbReference type="RuleBase" id="RU003682"/>
    </source>
</evidence>
<dbReference type="InterPro" id="IPR026992">
    <property type="entry name" value="DIOX_N"/>
</dbReference>
<dbReference type="Pfam" id="PF14226">
    <property type="entry name" value="DIOX_N"/>
    <property type="match status" value="1"/>
</dbReference>
<dbReference type="EMBL" id="CM008049">
    <property type="protein sequence ID" value="PAN25595.1"/>
    <property type="molecule type" value="Genomic_DNA"/>
</dbReference>
<evidence type="ECO:0000259" key="6">
    <source>
        <dbReference type="PROSITE" id="PS51471"/>
    </source>
</evidence>
<dbReference type="InterPro" id="IPR005123">
    <property type="entry name" value="Oxoglu/Fe-dep_dioxygenase_dom"/>
</dbReference>
<dbReference type="PROSITE" id="PS51471">
    <property type="entry name" value="FE2OG_OXY"/>
    <property type="match status" value="1"/>
</dbReference>
<dbReference type="Gene3D" id="2.60.120.330">
    <property type="entry name" value="B-lactam Antibiotic, Isopenicillin N Synthase, Chain"/>
    <property type="match status" value="1"/>
</dbReference>
<dbReference type="Pfam" id="PF03171">
    <property type="entry name" value="2OG-FeII_Oxy"/>
    <property type="match status" value="1"/>
</dbReference>
<evidence type="ECO:0000256" key="1">
    <source>
        <dbReference type="ARBA" id="ARBA00008056"/>
    </source>
</evidence>
<dbReference type="PANTHER" id="PTHR10209:SF492">
    <property type="entry name" value="FE2OG DIOXYGENASE DOMAIN-CONTAINING PROTEIN"/>
    <property type="match status" value="1"/>
</dbReference>
<dbReference type="GO" id="GO:0051213">
    <property type="term" value="F:dioxygenase activity"/>
    <property type="evidence" value="ECO:0007669"/>
    <property type="project" value="UniProtKB-ARBA"/>
</dbReference>
<dbReference type="InterPro" id="IPR027443">
    <property type="entry name" value="IPNS-like_sf"/>
</dbReference>
<dbReference type="SUPFAM" id="SSF51197">
    <property type="entry name" value="Clavaminate synthase-like"/>
    <property type="match status" value="1"/>
</dbReference>
<keyword evidence="4 5" id="KW-0408">Iron</keyword>
<dbReference type="GO" id="GO:0046872">
    <property type="term" value="F:metal ion binding"/>
    <property type="evidence" value="ECO:0007669"/>
    <property type="project" value="UniProtKB-KW"/>
</dbReference>
<evidence type="ECO:0000313" key="7">
    <source>
        <dbReference type="EMBL" id="PAN25595.1"/>
    </source>
</evidence>
<evidence type="ECO:0000256" key="4">
    <source>
        <dbReference type="ARBA" id="ARBA00023004"/>
    </source>
</evidence>
<dbReference type="Gramene" id="PAN25595">
    <property type="protein sequence ID" value="PAN25595"/>
    <property type="gene ID" value="PAHAL_4G312600"/>
</dbReference>
<gene>
    <name evidence="7" type="ORF">PAHAL_4G312600</name>
</gene>
<protein>
    <recommendedName>
        <fullName evidence="6">Fe2OG dioxygenase domain-containing protein</fullName>
    </recommendedName>
</protein>
<keyword evidence="3 5" id="KW-0560">Oxidoreductase</keyword>
<dbReference type="AlphaFoldDB" id="A0A2S3HLH1"/>
<dbReference type="FunFam" id="2.60.120.330:FF:000005">
    <property type="entry name" value="1-aminocyclopropane-1-carboxylate oxidase homolog 1"/>
    <property type="match status" value="1"/>
</dbReference>
<reference evidence="7" key="1">
    <citation type="submission" date="2018-04" db="EMBL/GenBank/DDBJ databases">
        <title>WGS assembly of Panicum hallii.</title>
        <authorList>
            <person name="Lovell J."/>
            <person name="Jenkins J."/>
            <person name="Lowry D."/>
            <person name="Mamidi S."/>
            <person name="Sreedasyam A."/>
            <person name="Weng X."/>
            <person name="Barry K."/>
            <person name="Bonette J."/>
            <person name="Campitelli B."/>
            <person name="Daum C."/>
            <person name="Gordon S."/>
            <person name="Gould B."/>
            <person name="Lipzen A."/>
            <person name="Macqueen A."/>
            <person name="Palacio-Mejia J."/>
            <person name="Plott C."/>
            <person name="Shakirov E."/>
            <person name="Shu S."/>
            <person name="Yoshinaga Y."/>
            <person name="Zane M."/>
            <person name="Rokhsar D."/>
            <person name="Grimwood J."/>
            <person name="Schmutz J."/>
            <person name="Juenger T."/>
        </authorList>
    </citation>
    <scope>NUCLEOTIDE SEQUENCE [LARGE SCALE GENOMIC DNA]</scope>
    <source>
        <strain evidence="7">FIL2</strain>
    </source>
</reference>
<dbReference type="InterPro" id="IPR044861">
    <property type="entry name" value="IPNS-like_FE2OG_OXY"/>
</dbReference>
<dbReference type="PANTHER" id="PTHR10209">
    <property type="entry name" value="OXIDOREDUCTASE, 2OG-FE II OXYGENASE FAMILY PROTEIN"/>
    <property type="match status" value="1"/>
</dbReference>
<keyword evidence="2 5" id="KW-0479">Metal-binding</keyword>
<organism evidence="7">
    <name type="scientific">Panicum hallii</name>
    <dbReference type="NCBI Taxonomy" id="206008"/>
    <lineage>
        <taxon>Eukaryota</taxon>
        <taxon>Viridiplantae</taxon>
        <taxon>Streptophyta</taxon>
        <taxon>Embryophyta</taxon>
        <taxon>Tracheophyta</taxon>
        <taxon>Spermatophyta</taxon>
        <taxon>Magnoliopsida</taxon>
        <taxon>Liliopsida</taxon>
        <taxon>Poales</taxon>
        <taxon>Poaceae</taxon>
        <taxon>PACMAD clade</taxon>
        <taxon>Panicoideae</taxon>
        <taxon>Panicodae</taxon>
        <taxon>Paniceae</taxon>
        <taxon>Panicinae</taxon>
        <taxon>Panicum</taxon>
        <taxon>Panicum sect. Panicum</taxon>
    </lineage>
</organism>
<evidence type="ECO:0000256" key="2">
    <source>
        <dbReference type="ARBA" id="ARBA00022723"/>
    </source>
</evidence>